<name>X0WCL6_9ZZZZ</name>
<evidence type="ECO:0000313" key="2">
    <source>
        <dbReference type="EMBL" id="GAG10411.1"/>
    </source>
</evidence>
<dbReference type="SMART" id="SM00089">
    <property type="entry name" value="PKD"/>
    <property type="match status" value="1"/>
</dbReference>
<dbReference type="EMBL" id="BARS01025977">
    <property type="protein sequence ID" value="GAG10411.1"/>
    <property type="molecule type" value="Genomic_DNA"/>
</dbReference>
<feature type="domain" description="PKD/Chitinase" evidence="1">
    <location>
        <begin position="20"/>
        <end position="95"/>
    </location>
</feature>
<dbReference type="InterPro" id="IPR013783">
    <property type="entry name" value="Ig-like_fold"/>
</dbReference>
<feature type="non-terminal residue" evidence="2">
    <location>
        <position position="119"/>
    </location>
</feature>
<dbReference type="InterPro" id="IPR022409">
    <property type="entry name" value="PKD/Chitinase_dom"/>
</dbReference>
<evidence type="ECO:0000259" key="1">
    <source>
        <dbReference type="SMART" id="SM00089"/>
    </source>
</evidence>
<organism evidence="2">
    <name type="scientific">marine sediment metagenome</name>
    <dbReference type="NCBI Taxonomy" id="412755"/>
    <lineage>
        <taxon>unclassified sequences</taxon>
        <taxon>metagenomes</taxon>
        <taxon>ecological metagenomes</taxon>
    </lineage>
</organism>
<gene>
    <name evidence="2" type="ORF">S01H1_40990</name>
</gene>
<proteinExistence type="predicted"/>
<protein>
    <recommendedName>
        <fullName evidence="1">PKD/Chitinase domain-containing protein</fullName>
    </recommendedName>
</protein>
<reference evidence="2" key="1">
    <citation type="journal article" date="2014" name="Front. Microbiol.">
        <title>High frequency of phylogenetically diverse reductive dehalogenase-homologous genes in deep subseafloor sedimentary metagenomes.</title>
        <authorList>
            <person name="Kawai M."/>
            <person name="Futagami T."/>
            <person name="Toyoda A."/>
            <person name="Takaki Y."/>
            <person name="Nishi S."/>
            <person name="Hori S."/>
            <person name="Arai W."/>
            <person name="Tsubouchi T."/>
            <person name="Morono Y."/>
            <person name="Uchiyama I."/>
            <person name="Ito T."/>
            <person name="Fujiyama A."/>
            <person name="Inagaki F."/>
            <person name="Takami H."/>
        </authorList>
    </citation>
    <scope>NUCLEOTIDE SEQUENCE</scope>
    <source>
        <strain evidence="2">Expedition CK06-06</strain>
    </source>
</reference>
<dbReference type="CDD" id="cd00146">
    <property type="entry name" value="PKD"/>
    <property type="match status" value="1"/>
</dbReference>
<dbReference type="AlphaFoldDB" id="X0WCL6"/>
<dbReference type="Gene3D" id="2.60.40.10">
    <property type="entry name" value="Immunoglobulins"/>
    <property type="match status" value="1"/>
</dbReference>
<accession>X0WCL6</accession>
<sequence length="119" mass="13210">MKKRVVIFFLLLILSISLSNALKTITVDETELVSLKPKAHDEDEDILSYSFTEPLNQEGKWQTTYGDAGEYTVTVTASDGELSTSKDILLIVKKKNIAPTLESFAPEETKLSIDEGETI</sequence>
<comment type="caution">
    <text evidence="2">The sequence shown here is derived from an EMBL/GenBank/DDBJ whole genome shotgun (WGS) entry which is preliminary data.</text>
</comment>